<organism evidence="2 3">
    <name type="scientific">Microthlaspi erraticum</name>
    <dbReference type="NCBI Taxonomy" id="1685480"/>
    <lineage>
        <taxon>Eukaryota</taxon>
        <taxon>Viridiplantae</taxon>
        <taxon>Streptophyta</taxon>
        <taxon>Embryophyta</taxon>
        <taxon>Tracheophyta</taxon>
        <taxon>Spermatophyta</taxon>
        <taxon>Magnoliopsida</taxon>
        <taxon>eudicotyledons</taxon>
        <taxon>Gunneridae</taxon>
        <taxon>Pentapetalae</taxon>
        <taxon>rosids</taxon>
        <taxon>malvids</taxon>
        <taxon>Brassicales</taxon>
        <taxon>Brassicaceae</taxon>
        <taxon>Coluteocarpeae</taxon>
        <taxon>Microthlaspi</taxon>
    </lineage>
</organism>
<protein>
    <submittedName>
        <fullName evidence="2">Uncharacterized protein</fullName>
    </submittedName>
</protein>
<evidence type="ECO:0000313" key="2">
    <source>
        <dbReference type="EMBL" id="CAA7050750.1"/>
    </source>
</evidence>
<feature type="signal peptide" evidence="1">
    <location>
        <begin position="1"/>
        <end position="27"/>
    </location>
</feature>
<dbReference type="PANTHER" id="PTHR36619">
    <property type="entry name" value="OS04G0208900 PROTEIN"/>
    <property type="match status" value="1"/>
</dbReference>
<dbReference type="Proteomes" id="UP000467841">
    <property type="component" value="Unassembled WGS sequence"/>
</dbReference>
<accession>A0A6D2KFY7</accession>
<reference evidence="2" key="1">
    <citation type="submission" date="2020-01" db="EMBL/GenBank/DDBJ databases">
        <authorList>
            <person name="Mishra B."/>
        </authorList>
    </citation>
    <scope>NUCLEOTIDE SEQUENCE [LARGE SCALE GENOMIC DNA]</scope>
</reference>
<comment type="caution">
    <text evidence="2">The sequence shown here is derived from an EMBL/GenBank/DDBJ whole genome shotgun (WGS) entry which is preliminary data.</text>
</comment>
<feature type="chain" id="PRO_5025577699" evidence="1">
    <location>
        <begin position="28"/>
        <end position="98"/>
    </location>
</feature>
<sequence>MPSYISFIVLFFIVIFSFSPRANFVNASRPLMESKKPGQTSLNTMYTSGSEQGKFGGGAMNDCLPKGFRFNSAPSRYINNHASGSTLCSTTDKVIPKP</sequence>
<keyword evidence="3" id="KW-1185">Reference proteome</keyword>
<evidence type="ECO:0000256" key="1">
    <source>
        <dbReference type="SAM" id="SignalP"/>
    </source>
</evidence>
<dbReference type="AlphaFoldDB" id="A0A6D2KFY7"/>
<dbReference type="OrthoDB" id="1052227at2759"/>
<dbReference type="PANTHER" id="PTHR36619:SF3">
    <property type="entry name" value="TRANSMEMBRANE PROTEIN"/>
    <property type="match status" value="1"/>
</dbReference>
<evidence type="ECO:0000313" key="3">
    <source>
        <dbReference type="Proteomes" id="UP000467841"/>
    </source>
</evidence>
<dbReference type="EMBL" id="CACVBM020001452">
    <property type="protein sequence ID" value="CAA7050750.1"/>
    <property type="molecule type" value="Genomic_DNA"/>
</dbReference>
<name>A0A6D2KFY7_9BRAS</name>
<gene>
    <name evidence="2" type="ORF">MERR_LOCUS37985</name>
</gene>
<keyword evidence="1" id="KW-0732">Signal</keyword>
<proteinExistence type="predicted"/>